<feature type="domain" description="Ternary complex factor MIP1 leucine-zipper" evidence="4">
    <location>
        <begin position="97"/>
        <end position="178"/>
    </location>
</feature>
<protein>
    <recommendedName>
        <fullName evidence="7">Ternary complex factor MIP1 leucine-zipper domain-containing protein</fullName>
    </recommendedName>
</protein>
<organism evidence="5 6">
    <name type="scientific">Hibiscus sabdariffa</name>
    <name type="common">roselle</name>
    <dbReference type="NCBI Taxonomy" id="183260"/>
    <lineage>
        <taxon>Eukaryota</taxon>
        <taxon>Viridiplantae</taxon>
        <taxon>Streptophyta</taxon>
        <taxon>Embryophyta</taxon>
        <taxon>Tracheophyta</taxon>
        <taxon>Spermatophyta</taxon>
        <taxon>Magnoliopsida</taxon>
        <taxon>eudicotyledons</taxon>
        <taxon>Gunneridae</taxon>
        <taxon>Pentapetalae</taxon>
        <taxon>rosids</taxon>
        <taxon>malvids</taxon>
        <taxon>Malvales</taxon>
        <taxon>Malvaceae</taxon>
        <taxon>Malvoideae</taxon>
        <taxon>Hibiscus</taxon>
    </lineage>
</organism>
<evidence type="ECO:0000256" key="1">
    <source>
        <dbReference type="SAM" id="Coils"/>
    </source>
</evidence>
<reference evidence="5 6" key="1">
    <citation type="journal article" date="2024" name="G3 (Bethesda)">
        <title>Genome assembly of Hibiscus sabdariffa L. provides insights into metabolisms of medicinal natural products.</title>
        <authorList>
            <person name="Kim T."/>
        </authorList>
    </citation>
    <scope>NUCLEOTIDE SEQUENCE [LARGE SCALE GENOMIC DNA]</scope>
    <source>
        <strain evidence="5">TK-2024</strain>
        <tissue evidence="5">Old leaves</tissue>
    </source>
</reference>
<dbReference type="InterPro" id="IPR006869">
    <property type="entry name" value="DUF547"/>
</dbReference>
<feature type="domain" description="DUF547" evidence="3">
    <location>
        <begin position="427"/>
        <end position="488"/>
    </location>
</feature>
<comment type="caution">
    <text evidence="5">The sequence shown here is derived from an EMBL/GenBank/DDBJ whole genome shotgun (WGS) entry which is preliminary data.</text>
</comment>
<gene>
    <name evidence="5" type="ORF">V6N11_003486</name>
</gene>
<evidence type="ECO:0000313" key="6">
    <source>
        <dbReference type="Proteomes" id="UP001396334"/>
    </source>
</evidence>
<feature type="compositionally biased region" description="Polar residues" evidence="2">
    <location>
        <begin position="210"/>
        <end position="219"/>
    </location>
</feature>
<evidence type="ECO:0000313" key="5">
    <source>
        <dbReference type="EMBL" id="KAK9023261.1"/>
    </source>
</evidence>
<feature type="compositionally biased region" description="Basic and acidic residues" evidence="2">
    <location>
        <begin position="224"/>
        <end position="235"/>
    </location>
</feature>
<dbReference type="PANTHER" id="PTHR46248">
    <property type="entry name" value="EXPRESSED PROTEIN"/>
    <property type="match status" value="1"/>
</dbReference>
<sequence>MAHADAVTITVTVTSGVQRSPELRPECTLHSICFLLNQLLPPFRFGSGVLEKMNTRARTSVQSKKVPGKHVKEKAEMQGTKPPIVATKAMKNRRDSGKERKMALQQDVDKLKKKLRQEENIHRALERAFNRPLGALPRLPPYLPPPTLELLAEVAVLEEEIVRLEEQVVHFRQDLYQEAVYTSSSKRNMESSIDLSEPCLDNSPKRLQPRTLTRNTSRASHMRSLSDDVRGKENRSCGNSTKNNKGSLVDKSQLLECRVRDQDSAEARNLSTSDEKPIADNGPNKVSEELVKCLSTIFLRMSSMKRRSSAESFPSLSMLGSQESRDVTKFRDPYGICSNFGWRDIGPYKHLISIDAGSINPNRTSNSLFLLRRLKLLLARLASFHLQNLNHQERLAFWINIYNSCMMNAFLEHGVPESPEMVVELMRKTFSKGAKNDEMTARSIFGLELSEPLVTFSLSCGSWSSPAVRVYTASNVEAEMEVAKKEYLQAIVGISSTKFAIPKLLDWYLLDFAKDLDSLLDWICLQLPSELGKEAIKYLERAKKTESPLQFVQITPYDFSFSWKTETNLDNTSPFNTNYSGSSFSSVHLHLLLIDPGNACAVMKSKTNRLKQSAMRTCQGSDPKFYKECYNWVDGHGFPTEARLQKVGMAIEGSCKLCRNLFRNVAALLVVWRPSMGLQKIEGQIPPHQYLDLNIASTAFLYGIWQERNGRLLKE</sequence>
<evidence type="ECO:0000259" key="4">
    <source>
        <dbReference type="Pfam" id="PF14389"/>
    </source>
</evidence>
<accession>A0ABR2SDC6</accession>
<evidence type="ECO:0008006" key="7">
    <source>
        <dbReference type="Google" id="ProtNLM"/>
    </source>
</evidence>
<feature type="region of interest" description="Disordered" evidence="2">
    <location>
        <begin position="182"/>
        <end position="246"/>
    </location>
</feature>
<evidence type="ECO:0000259" key="3">
    <source>
        <dbReference type="Pfam" id="PF04784"/>
    </source>
</evidence>
<proteinExistence type="predicted"/>
<feature type="compositionally biased region" description="Polar residues" evidence="2">
    <location>
        <begin position="182"/>
        <end position="194"/>
    </location>
</feature>
<dbReference type="Pfam" id="PF14389">
    <property type="entry name" value="Lzipper-MIP1"/>
    <property type="match status" value="1"/>
</dbReference>
<feature type="compositionally biased region" description="Polar residues" evidence="2">
    <location>
        <begin position="236"/>
        <end position="246"/>
    </location>
</feature>
<keyword evidence="6" id="KW-1185">Reference proteome</keyword>
<dbReference type="EMBL" id="JBBPBN010000015">
    <property type="protein sequence ID" value="KAK9023261.1"/>
    <property type="molecule type" value="Genomic_DNA"/>
</dbReference>
<dbReference type="PANTHER" id="PTHR46248:SF9">
    <property type="entry name" value="EXPRESSED PROTEIN"/>
    <property type="match status" value="1"/>
</dbReference>
<dbReference type="Pfam" id="PF04784">
    <property type="entry name" value="DUF547"/>
    <property type="match status" value="1"/>
</dbReference>
<feature type="coiled-coil region" evidence="1">
    <location>
        <begin position="94"/>
        <end position="174"/>
    </location>
</feature>
<name>A0ABR2SDC6_9ROSI</name>
<evidence type="ECO:0000256" key="2">
    <source>
        <dbReference type="SAM" id="MobiDB-lite"/>
    </source>
</evidence>
<dbReference type="InterPro" id="IPR025757">
    <property type="entry name" value="MIP1_Leuzipper"/>
</dbReference>
<keyword evidence="1" id="KW-0175">Coiled coil</keyword>
<dbReference type="Proteomes" id="UP001396334">
    <property type="component" value="Unassembled WGS sequence"/>
</dbReference>